<dbReference type="EMBL" id="CP121309">
    <property type="protein sequence ID" value="WFP92934.1"/>
    <property type="molecule type" value="Genomic_DNA"/>
</dbReference>
<feature type="compositionally biased region" description="Basic and acidic residues" evidence="1">
    <location>
        <begin position="42"/>
        <end position="52"/>
    </location>
</feature>
<feature type="compositionally biased region" description="Basic and acidic residues" evidence="1">
    <location>
        <begin position="19"/>
        <end position="34"/>
    </location>
</feature>
<evidence type="ECO:0008006" key="4">
    <source>
        <dbReference type="Google" id="ProtNLM"/>
    </source>
</evidence>
<accession>A0ABY8HNC9</accession>
<evidence type="ECO:0000313" key="3">
    <source>
        <dbReference type="Proteomes" id="UP001214094"/>
    </source>
</evidence>
<dbReference type="GeneID" id="29521773"/>
<protein>
    <recommendedName>
        <fullName evidence="4">Transposase</fullName>
    </recommendedName>
</protein>
<keyword evidence="2" id="KW-0614">Plasmid</keyword>
<name>A0ABY8HNC9_ENSAD</name>
<proteinExistence type="predicted"/>
<organism evidence="2 3">
    <name type="scientific">Ensifer adhaerens</name>
    <name type="common">Sinorhizobium morelense</name>
    <dbReference type="NCBI Taxonomy" id="106592"/>
    <lineage>
        <taxon>Bacteria</taxon>
        <taxon>Pseudomonadati</taxon>
        <taxon>Pseudomonadota</taxon>
        <taxon>Alphaproteobacteria</taxon>
        <taxon>Hyphomicrobiales</taxon>
        <taxon>Rhizobiaceae</taxon>
        <taxon>Sinorhizobium/Ensifer group</taxon>
        <taxon>Ensifer</taxon>
    </lineage>
</organism>
<keyword evidence="3" id="KW-1185">Reference proteome</keyword>
<reference evidence="2 3" key="1">
    <citation type="submission" date="2023-03" db="EMBL/GenBank/DDBJ databases">
        <title>Comparative genome and transcriptome analysis combination mining strategies for increasing vitamin B12 production of Ensifer adhaerens strain.</title>
        <authorList>
            <person name="Yongheng L."/>
        </authorList>
    </citation>
    <scope>NUCLEOTIDE SEQUENCE [LARGE SCALE GENOMIC DNA]</scope>
    <source>
        <strain evidence="2 3">Casida A-T305</strain>
        <plasmid evidence="2 3">unnamedA</plasmid>
    </source>
</reference>
<dbReference type="Proteomes" id="UP001214094">
    <property type="component" value="Plasmid unnamedA"/>
</dbReference>
<evidence type="ECO:0000256" key="1">
    <source>
        <dbReference type="SAM" id="MobiDB-lite"/>
    </source>
</evidence>
<dbReference type="RefSeq" id="WP_034800630.1">
    <property type="nucleotide sequence ID" value="NZ_CP015881.1"/>
</dbReference>
<evidence type="ECO:0000313" key="2">
    <source>
        <dbReference type="EMBL" id="WFP92934.1"/>
    </source>
</evidence>
<geneLocation type="plasmid" evidence="2 3">
    <name>unnamedA</name>
</geneLocation>
<feature type="region of interest" description="Disordered" evidence="1">
    <location>
        <begin position="17"/>
        <end position="53"/>
    </location>
</feature>
<gene>
    <name evidence="2" type="ORF">P4B07_24580</name>
</gene>
<sequence>MTKHQIEVITPVKRRRRWTREEKDRPIGVGDPDRAAGPSLARESKHGDDRTIELGGGRHLRVESDIHTEALAWILDVSERR</sequence>